<evidence type="ECO:0000256" key="3">
    <source>
        <dbReference type="ARBA" id="ARBA00022448"/>
    </source>
</evidence>
<reference evidence="9 10" key="1">
    <citation type="submission" date="2019-02" db="EMBL/GenBank/DDBJ databases">
        <title>Genome sequencing of the rare red list fungi Antrodiella citrinella (Flaviporus citrinellus).</title>
        <authorList>
            <person name="Buettner E."/>
            <person name="Kellner H."/>
        </authorList>
    </citation>
    <scope>NUCLEOTIDE SEQUENCE [LARGE SCALE GENOMIC DNA]</scope>
    <source>
        <strain evidence="9 10">DSM 108506</strain>
    </source>
</reference>
<comment type="subcellular location">
    <subcellularLocation>
        <location evidence="1">Mitochondrion inner membrane</location>
        <topology evidence="1">Peripheral membrane protein</topology>
        <orientation evidence="1">Matrix side</orientation>
    </subcellularLocation>
</comment>
<proteinExistence type="inferred from homology"/>
<evidence type="ECO:0000256" key="8">
    <source>
        <dbReference type="ARBA" id="ARBA00023136"/>
    </source>
</evidence>
<accession>A0A4S4M2C2</accession>
<evidence type="ECO:0000256" key="4">
    <source>
        <dbReference type="ARBA" id="ARBA00022660"/>
    </source>
</evidence>
<sequence length="217" mass="25294">MSTIPARLARAAQVSTNHAEARARVFKLYRDWYRGTPEIISVYALNISPAFFRHAIRQHFEENRYVTDLKTIDILLQKSRIEYQETINCWKTTDHVLGVLLRPKGRPQRSFLEKFYEAQNGGYKSDQFLMDTVASGVDLGFYIVDNVTNYSHKKYDEPKEINQNRGLVFGDAAHLIFADPARRLRSDIENTSMRLWFLSRTVCFVTELFTFIAIHAY</sequence>
<evidence type="ECO:0000256" key="5">
    <source>
        <dbReference type="ARBA" id="ARBA00022792"/>
    </source>
</evidence>
<evidence type="ECO:0000256" key="2">
    <source>
        <dbReference type="ARBA" id="ARBA00009508"/>
    </source>
</evidence>
<dbReference type="InterPro" id="IPR016488">
    <property type="entry name" value="NADH_Ub_cplx-1_asu_su-6"/>
</dbReference>
<dbReference type="GO" id="GO:0006979">
    <property type="term" value="P:response to oxidative stress"/>
    <property type="evidence" value="ECO:0007669"/>
    <property type="project" value="TreeGrafter"/>
</dbReference>
<protein>
    <recommendedName>
        <fullName evidence="11">NADH-ubiquinone oxidoreductase 14.8 kDa subunit</fullName>
    </recommendedName>
</protein>
<dbReference type="AlphaFoldDB" id="A0A4S4M2C2"/>
<evidence type="ECO:0008006" key="11">
    <source>
        <dbReference type="Google" id="ProtNLM"/>
    </source>
</evidence>
<keyword evidence="7" id="KW-0496">Mitochondrion</keyword>
<keyword evidence="10" id="KW-1185">Reference proteome</keyword>
<keyword evidence="4" id="KW-0679">Respiratory chain</keyword>
<gene>
    <name evidence="9" type="ORF">EUX98_g8812</name>
</gene>
<dbReference type="CDD" id="cd20266">
    <property type="entry name" value="Complex1_LYR_NDUFA6_LYRM6"/>
    <property type="match status" value="1"/>
</dbReference>
<comment type="caution">
    <text evidence="9">The sequence shown here is derived from an EMBL/GenBank/DDBJ whole genome shotgun (WGS) entry which is preliminary data.</text>
</comment>
<keyword evidence="6" id="KW-0249">Electron transport</keyword>
<evidence type="ECO:0000313" key="9">
    <source>
        <dbReference type="EMBL" id="THH19266.1"/>
    </source>
</evidence>
<dbReference type="EMBL" id="SGPM01000549">
    <property type="protein sequence ID" value="THH19266.1"/>
    <property type="molecule type" value="Genomic_DNA"/>
</dbReference>
<keyword evidence="3" id="KW-0813">Transport</keyword>
<dbReference type="PANTHER" id="PTHR12964">
    <property type="entry name" value="NADH-UBIQUINONE OXIDOREDUCTASE B14 SUBUNIT"/>
    <property type="match status" value="1"/>
</dbReference>
<comment type="similarity">
    <text evidence="2">Belongs to the complex I LYR family.</text>
</comment>
<keyword evidence="5" id="KW-0999">Mitochondrion inner membrane</keyword>
<organism evidence="9 10">
    <name type="scientific">Antrodiella citrinella</name>
    <dbReference type="NCBI Taxonomy" id="2447956"/>
    <lineage>
        <taxon>Eukaryota</taxon>
        <taxon>Fungi</taxon>
        <taxon>Dikarya</taxon>
        <taxon>Basidiomycota</taxon>
        <taxon>Agaricomycotina</taxon>
        <taxon>Agaricomycetes</taxon>
        <taxon>Polyporales</taxon>
        <taxon>Steccherinaceae</taxon>
        <taxon>Antrodiella</taxon>
    </lineage>
</organism>
<dbReference type="GO" id="GO:0045271">
    <property type="term" value="C:respiratory chain complex I"/>
    <property type="evidence" value="ECO:0007669"/>
    <property type="project" value="InterPro"/>
</dbReference>
<evidence type="ECO:0000313" key="10">
    <source>
        <dbReference type="Proteomes" id="UP000308730"/>
    </source>
</evidence>
<dbReference type="InterPro" id="IPR045299">
    <property type="entry name" value="Complex1_LYR_NDUFA6_LYRM6"/>
</dbReference>
<evidence type="ECO:0000256" key="1">
    <source>
        <dbReference type="ARBA" id="ARBA00004443"/>
    </source>
</evidence>
<dbReference type="GO" id="GO:0005743">
    <property type="term" value="C:mitochondrial inner membrane"/>
    <property type="evidence" value="ECO:0007669"/>
    <property type="project" value="UniProtKB-SubCell"/>
</dbReference>
<dbReference type="OrthoDB" id="14535at2759"/>
<dbReference type="PANTHER" id="PTHR12964:SF0">
    <property type="entry name" value="NADH DEHYDROGENASE [UBIQUINONE] 1 ALPHA SUBCOMPLEX SUBUNIT 6"/>
    <property type="match status" value="1"/>
</dbReference>
<dbReference type="Proteomes" id="UP000308730">
    <property type="component" value="Unassembled WGS sequence"/>
</dbReference>
<evidence type="ECO:0000256" key="7">
    <source>
        <dbReference type="ARBA" id="ARBA00023128"/>
    </source>
</evidence>
<name>A0A4S4M2C2_9APHY</name>
<evidence type="ECO:0000256" key="6">
    <source>
        <dbReference type="ARBA" id="ARBA00022982"/>
    </source>
</evidence>
<keyword evidence="8" id="KW-0472">Membrane</keyword>